<keyword evidence="2" id="KW-1185">Reference proteome</keyword>
<sequence>MRLRWGEVGDAAEYELFRDGVLFDVVGPGSTAFVYAGDGTSTWTVVAVDAAGNRSAPSNAATVTVEADENLC</sequence>
<evidence type="ECO:0008006" key="3">
    <source>
        <dbReference type="Google" id="ProtNLM"/>
    </source>
</evidence>
<name>A0A9X3NH86_9ACTN</name>
<proteinExistence type="predicted"/>
<protein>
    <recommendedName>
        <fullName evidence="3">Fibronectin type III domain-containing protein</fullName>
    </recommendedName>
</protein>
<dbReference type="InterPro" id="IPR013783">
    <property type="entry name" value="Ig-like_fold"/>
</dbReference>
<evidence type="ECO:0000313" key="1">
    <source>
        <dbReference type="EMBL" id="MDA0184890.1"/>
    </source>
</evidence>
<comment type="caution">
    <text evidence="1">The sequence shown here is derived from an EMBL/GenBank/DDBJ whole genome shotgun (WGS) entry which is preliminary data.</text>
</comment>
<dbReference type="AlphaFoldDB" id="A0A9X3NH86"/>
<organism evidence="1 2">
    <name type="scientific">Solirubrobacter phytolaccae</name>
    <dbReference type="NCBI Taxonomy" id="1404360"/>
    <lineage>
        <taxon>Bacteria</taxon>
        <taxon>Bacillati</taxon>
        <taxon>Actinomycetota</taxon>
        <taxon>Thermoleophilia</taxon>
        <taxon>Solirubrobacterales</taxon>
        <taxon>Solirubrobacteraceae</taxon>
        <taxon>Solirubrobacter</taxon>
    </lineage>
</organism>
<dbReference type="EMBL" id="JAPDDP010000090">
    <property type="protein sequence ID" value="MDA0184890.1"/>
    <property type="molecule type" value="Genomic_DNA"/>
</dbReference>
<dbReference type="Gene3D" id="2.60.40.10">
    <property type="entry name" value="Immunoglobulins"/>
    <property type="match status" value="1"/>
</dbReference>
<evidence type="ECO:0000313" key="2">
    <source>
        <dbReference type="Proteomes" id="UP001147653"/>
    </source>
</evidence>
<accession>A0A9X3NH86</accession>
<gene>
    <name evidence="1" type="ORF">OJ997_31595</name>
</gene>
<dbReference type="GO" id="GO:0005975">
    <property type="term" value="P:carbohydrate metabolic process"/>
    <property type="evidence" value="ECO:0007669"/>
    <property type="project" value="UniProtKB-ARBA"/>
</dbReference>
<reference evidence="1" key="1">
    <citation type="submission" date="2022-10" db="EMBL/GenBank/DDBJ databases">
        <title>The WGS of Solirubrobacter phytolaccae KCTC 29190.</title>
        <authorList>
            <person name="Jiang Z."/>
        </authorList>
    </citation>
    <scope>NUCLEOTIDE SEQUENCE</scope>
    <source>
        <strain evidence="1">KCTC 29190</strain>
    </source>
</reference>
<dbReference type="Proteomes" id="UP001147653">
    <property type="component" value="Unassembled WGS sequence"/>
</dbReference>